<gene>
    <name evidence="2" type="ORF">H1164_18115</name>
</gene>
<dbReference type="Proteomes" id="UP000530514">
    <property type="component" value="Unassembled WGS sequence"/>
</dbReference>
<dbReference type="GO" id="GO:0015074">
    <property type="term" value="P:DNA integration"/>
    <property type="evidence" value="ECO:0007669"/>
    <property type="project" value="InterPro"/>
</dbReference>
<accession>A0A7W2AJS3</accession>
<dbReference type="SUPFAM" id="SSF53098">
    <property type="entry name" value="Ribonuclease H-like"/>
    <property type="match status" value="1"/>
</dbReference>
<name>A0A7W2AJS3_9BACL</name>
<dbReference type="Pfam" id="PF13683">
    <property type="entry name" value="rve_3"/>
    <property type="match status" value="1"/>
</dbReference>
<proteinExistence type="predicted"/>
<organism evidence="2 3">
    <name type="scientific">Thermoactinomyces daqus</name>
    <dbReference type="NCBI Taxonomy" id="1329516"/>
    <lineage>
        <taxon>Bacteria</taxon>
        <taxon>Bacillati</taxon>
        <taxon>Bacillota</taxon>
        <taxon>Bacilli</taxon>
        <taxon>Bacillales</taxon>
        <taxon>Thermoactinomycetaceae</taxon>
        <taxon>Thermoactinomyces</taxon>
    </lineage>
</organism>
<evidence type="ECO:0000313" key="3">
    <source>
        <dbReference type="Proteomes" id="UP000530514"/>
    </source>
</evidence>
<dbReference type="EMBL" id="JACEIP010000077">
    <property type="protein sequence ID" value="MBA4544725.1"/>
    <property type="molecule type" value="Genomic_DNA"/>
</dbReference>
<protein>
    <submittedName>
        <fullName evidence="2">Transposase</fullName>
    </submittedName>
</protein>
<dbReference type="AlphaFoldDB" id="A0A7W2AJS3"/>
<evidence type="ECO:0000259" key="1">
    <source>
        <dbReference type="Pfam" id="PF13683"/>
    </source>
</evidence>
<dbReference type="InterPro" id="IPR001584">
    <property type="entry name" value="Integrase_cat-core"/>
</dbReference>
<sequence length="44" mass="5230">YTTFLEAKKDIDRYIRFYNAERPHSALGYLSPKEFRQLFTSNAA</sequence>
<feature type="domain" description="Integrase catalytic" evidence="1">
    <location>
        <begin position="3"/>
        <end position="32"/>
    </location>
</feature>
<dbReference type="InterPro" id="IPR012337">
    <property type="entry name" value="RNaseH-like_sf"/>
</dbReference>
<comment type="caution">
    <text evidence="2">The sequence shown here is derived from an EMBL/GenBank/DDBJ whole genome shotgun (WGS) entry which is preliminary data.</text>
</comment>
<keyword evidence="3" id="KW-1185">Reference proteome</keyword>
<evidence type="ECO:0000313" key="2">
    <source>
        <dbReference type="EMBL" id="MBA4544725.1"/>
    </source>
</evidence>
<reference evidence="2 3" key="1">
    <citation type="submission" date="2020-07" db="EMBL/GenBank/DDBJ databases">
        <authorList>
            <person name="Feng H."/>
        </authorList>
    </citation>
    <scope>NUCLEOTIDE SEQUENCE [LARGE SCALE GENOMIC DNA]</scope>
    <source>
        <strain evidence="3">s-11</strain>
    </source>
</reference>
<feature type="non-terminal residue" evidence="2">
    <location>
        <position position="1"/>
    </location>
</feature>